<dbReference type="PANTHER" id="PTHR34584:SF1">
    <property type="entry name" value="NA(+)_H(+) ANTIPORTER SUBUNIT E1"/>
    <property type="match status" value="1"/>
</dbReference>
<dbReference type="EMBL" id="JBHRXZ010000024">
    <property type="protein sequence ID" value="MFC3609014.1"/>
    <property type="molecule type" value="Genomic_DNA"/>
</dbReference>
<reference evidence="9" key="1">
    <citation type="journal article" date="2019" name="Int. J. Syst. Evol. Microbiol.">
        <title>The Global Catalogue of Microorganisms (GCM) 10K type strain sequencing project: providing services to taxonomists for standard genome sequencing and annotation.</title>
        <authorList>
            <consortium name="The Broad Institute Genomics Platform"/>
            <consortium name="The Broad Institute Genome Sequencing Center for Infectious Disease"/>
            <person name="Wu L."/>
            <person name="Ma J."/>
        </authorList>
    </citation>
    <scope>NUCLEOTIDE SEQUENCE [LARGE SCALE GENOMIC DNA]</scope>
    <source>
        <strain evidence="9">KCTC 42447</strain>
    </source>
</reference>
<dbReference type="Proteomes" id="UP001595630">
    <property type="component" value="Unassembled WGS sequence"/>
</dbReference>
<keyword evidence="3" id="KW-1003">Cell membrane</keyword>
<evidence type="ECO:0000256" key="2">
    <source>
        <dbReference type="ARBA" id="ARBA00006228"/>
    </source>
</evidence>
<evidence type="ECO:0000256" key="4">
    <source>
        <dbReference type="ARBA" id="ARBA00022692"/>
    </source>
</evidence>
<dbReference type="NCBIfam" id="NF006518">
    <property type="entry name" value="PRK08965.1-2"/>
    <property type="match status" value="1"/>
</dbReference>
<sequence length="167" mass="18625">MTRSRWLPSPSLTVFLTLLWLLLNNTLSFGHLLLGVFLGWVISMLCREFLISVPDVRSPLKLIKFFLRVLGDIVTANLQVARLVLGPTHKLRPAFVEVPMEIEDEFVLAVLTSVLSLTPGTVSAVLSPDHKTLLIHALDAPEPEKLAAEVKMRYEAPLLEIFQCSTP</sequence>
<evidence type="ECO:0000256" key="7">
    <source>
        <dbReference type="SAM" id="Phobius"/>
    </source>
</evidence>
<proteinExistence type="inferred from homology"/>
<keyword evidence="6 7" id="KW-0472">Membrane</keyword>
<feature type="transmembrane region" description="Helical" evidence="7">
    <location>
        <begin position="29"/>
        <end position="53"/>
    </location>
</feature>
<dbReference type="RefSeq" id="WP_386366165.1">
    <property type="nucleotide sequence ID" value="NZ_JBHRXZ010000024.1"/>
</dbReference>
<keyword evidence="4 7" id="KW-0812">Transmembrane</keyword>
<protein>
    <submittedName>
        <fullName evidence="8">Na+/H+ antiporter subunit E</fullName>
    </submittedName>
</protein>
<evidence type="ECO:0000313" key="9">
    <source>
        <dbReference type="Proteomes" id="UP001595630"/>
    </source>
</evidence>
<dbReference type="InterPro" id="IPR002758">
    <property type="entry name" value="Cation_antiport_E"/>
</dbReference>
<organism evidence="8 9">
    <name type="scientific">Stutzerimonas tarimensis</name>
    <dbReference type="NCBI Taxonomy" id="1507735"/>
    <lineage>
        <taxon>Bacteria</taxon>
        <taxon>Pseudomonadati</taxon>
        <taxon>Pseudomonadota</taxon>
        <taxon>Gammaproteobacteria</taxon>
        <taxon>Pseudomonadales</taxon>
        <taxon>Pseudomonadaceae</taxon>
        <taxon>Stutzerimonas</taxon>
    </lineage>
</organism>
<dbReference type="PANTHER" id="PTHR34584">
    <property type="entry name" value="NA(+)/H(+) ANTIPORTER SUBUNIT E1"/>
    <property type="match status" value="1"/>
</dbReference>
<evidence type="ECO:0000256" key="6">
    <source>
        <dbReference type="ARBA" id="ARBA00023136"/>
    </source>
</evidence>
<comment type="caution">
    <text evidence="8">The sequence shown here is derived from an EMBL/GenBank/DDBJ whole genome shotgun (WGS) entry which is preliminary data.</text>
</comment>
<evidence type="ECO:0000256" key="1">
    <source>
        <dbReference type="ARBA" id="ARBA00004651"/>
    </source>
</evidence>
<comment type="similarity">
    <text evidence="2">Belongs to the CPA3 antiporters (TC 2.A.63) subunit E family.</text>
</comment>
<evidence type="ECO:0000256" key="5">
    <source>
        <dbReference type="ARBA" id="ARBA00022989"/>
    </source>
</evidence>
<evidence type="ECO:0000256" key="3">
    <source>
        <dbReference type="ARBA" id="ARBA00022475"/>
    </source>
</evidence>
<dbReference type="PIRSF" id="PIRSF019239">
    <property type="entry name" value="MrpE"/>
    <property type="match status" value="1"/>
</dbReference>
<dbReference type="Pfam" id="PF01899">
    <property type="entry name" value="MNHE"/>
    <property type="match status" value="1"/>
</dbReference>
<keyword evidence="5 7" id="KW-1133">Transmembrane helix</keyword>
<evidence type="ECO:0000313" key="8">
    <source>
        <dbReference type="EMBL" id="MFC3609014.1"/>
    </source>
</evidence>
<accession>A0ABV7T737</accession>
<name>A0ABV7T737_9GAMM</name>
<comment type="subcellular location">
    <subcellularLocation>
        <location evidence="1">Cell membrane</location>
        <topology evidence="1">Multi-pass membrane protein</topology>
    </subcellularLocation>
</comment>
<keyword evidence="9" id="KW-1185">Reference proteome</keyword>
<gene>
    <name evidence="8" type="ORF">ACFOMF_14625</name>
</gene>